<gene>
    <name evidence="2" type="ORF">ACFSX9_03105</name>
</gene>
<protein>
    <submittedName>
        <fullName evidence="2">Uncharacterized protein</fullName>
    </submittedName>
</protein>
<reference evidence="3" key="1">
    <citation type="journal article" date="2019" name="Int. J. Syst. Evol. Microbiol.">
        <title>The Global Catalogue of Microorganisms (GCM) 10K type strain sequencing project: providing services to taxonomists for standard genome sequencing and annotation.</title>
        <authorList>
            <consortium name="The Broad Institute Genomics Platform"/>
            <consortium name="The Broad Institute Genome Sequencing Center for Infectious Disease"/>
            <person name="Wu L."/>
            <person name="Ma J."/>
        </authorList>
    </citation>
    <scope>NUCLEOTIDE SEQUENCE [LARGE SCALE GENOMIC DNA]</scope>
    <source>
        <strain evidence="3">KCTC 52644</strain>
    </source>
</reference>
<dbReference type="RefSeq" id="WP_379804261.1">
    <property type="nucleotide sequence ID" value="NZ_JBHUOL010000006.1"/>
</dbReference>
<keyword evidence="3" id="KW-1185">Reference proteome</keyword>
<dbReference type="EMBL" id="JBHUOL010000006">
    <property type="protein sequence ID" value="MFD2907715.1"/>
    <property type="molecule type" value="Genomic_DNA"/>
</dbReference>
<comment type="caution">
    <text evidence="2">The sequence shown here is derived from an EMBL/GenBank/DDBJ whole genome shotgun (WGS) entry which is preliminary data.</text>
</comment>
<evidence type="ECO:0000313" key="2">
    <source>
        <dbReference type="EMBL" id="MFD2907715.1"/>
    </source>
</evidence>
<feature type="region of interest" description="Disordered" evidence="1">
    <location>
        <begin position="1"/>
        <end position="63"/>
    </location>
</feature>
<sequence>MSANKNPQSANKKGSDNRSDMRKHQYKDHKEVLTNDENYDVDTQKFKGELPELDDKMNNEEKK</sequence>
<feature type="compositionally biased region" description="Basic and acidic residues" evidence="1">
    <location>
        <begin position="13"/>
        <end position="33"/>
    </location>
</feature>
<name>A0ABW5Z5T0_9FLAO</name>
<evidence type="ECO:0000256" key="1">
    <source>
        <dbReference type="SAM" id="MobiDB-lite"/>
    </source>
</evidence>
<proteinExistence type="predicted"/>
<accession>A0ABW5Z5T0</accession>
<organism evidence="2 3">
    <name type="scientific">Flavobacterium ardleyense</name>
    <dbReference type="NCBI Taxonomy" id="2038737"/>
    <lineage>
        <taxon>Bacteria</taxon>
        <taxon>Pseudomonadati</taxon>
        <taxon>Bacteroidota</taxon>
        <taxon>Flavobacteriia</taxon>
        <taxon>Flavobacteriales</taxon>
        <taxon>Flavobacteriaceae</taxon>
        <taxon>Flavobacterium</taxon>
    </lineage>
</organism>
<evidence type="ECO:0000313" key="3">
    <source>
        <dbReference type="Proteomes" id="UP001597549"/>
    </source>
</evidence>
<feature type="compositionally biased region" description="Polar residues" evidence="1">
    <location>
        <begin position="1"/>
        <end position="12"/>
    </location>
</feature>
<feature type="compositionally biased region" description="Basic and acidic residues" evidence="1">
    <location>
        <begin position="42"/>
        <end position="63"/>
    </location>
</feature>
<dbReference type="Proteomes" id="UP001597549">
    <property type="component" value="Unassembled WGS sequence"/>
</dbReference>